<evidence type="ECO:0000256" key="1">
    <source>
        <dbReference type="SAM" id="Phobius"/>
    </source>
</evidence>
<feature type="transmembrane region" description="Helical" evidence="1">
    <location>
        <begin position="12"/>
        <end position="30"/>
    </location>
</feature>
<proteinExistence type="predicted"/>
<feature type="transmembrane region" description="Helical" evidence="1">
    <location>
        <begin position="36"/>
        <end position="54"/>
    </location>
</feature>
<accession>A0ABU7LL58</accession>
<feature type="transmembrane region" description="Helical" evidence="1">
    <location>
        <begin position="198"/>
        <end position="218"/>
    </location>
</feature>
<keyword evidence="1" id="KW-0472">Membrane</keyword>
<organism evidence="2 3">
    <name type="scientific">Rhodococcus artemisiae</name>
    <dbReference type="NCBI Taxonomy" id="714159"/>
    <lineage>
        <taxon>Bacteria</taxon>
        <taxon>Bacillati</taxon>
        <taxon>Actinomycetota</taxon>
        <taxon>Actinomycetes</taxon>
        <taxon>Mycobacteriales</taxon>
        <taxon>Nocardiaceae</taxon>
        <taxon>Rhodococcus</taxon>
    </lineage>
</organism>
<gene>
    <name evidence="2" type="ORF">Q7514_30965</name>
</gene>
<dbReference type="EMBL" id="JAUTXY010000025">
    <property type="protein sequence ID" value="MEE2061957.1"/>
    <property type="molecule type" value="Genomic_DNA"/>
</dbReference>
<dbReference type="Proteomes" id="UP001336020">
    <property type="component" value="Unassembled WGS sequence"/>
</dbReference>
<keyword evidence="3" id="KW-1185">Reference proteome</keyword>
<protein>
    <submittedName>
        <fullName evidence="2">Uncharacterized protein</fullName>
    </submittedName>
</protein>
<name>A0ABU7LL58_9NOCA</name>
<keyword evidence="1" id="KW-1133">Transmembrane helix</keyword>
<comment type="caution">
    <text evidence="2">The sequence shown here is derived from an EMBL/GenBank/DDBJ whole genome shotgun (WGS) entry which is preliminary data.</text>
</comment>
<keyword evidence="1" id="KW-0812">Transmembrane</keyword>
<evidence type="ECO:0000313" key="2">
    <source>
        <dbReference type="EMBL" id="MEE2061957.1"/>
    </source>
</evidence>
<reference evidence="2 3" key="1">
    <citation type="submission" date="2023-07" db="EMBL/GenBank/DDBJ databases">
        <authorList>
            <person name="Girao M."/>
            <person name="Carvalho M.F."/>
        </authorList>
    </citation>
    <scope>NUCLEOTIDE SEQUENCE [LARGE SCALE GENOMIC DNA]</scope>
    <source>
        <strain evidence="2 3">YIM65754</strain>
    </source>
</reference>
<evidence type="ECO:0000313" key="3">
    <source>
        <dbReference type="Proteomes" id="UP001336020"/>
    </source>
</evidence>
<sequence>MPKVSRRFSLRAAVTGAVTGLVSFTGLTIAADTSSVLLYGAGAGVAALGVVVGSQRLRGSTTDFIENPDLAAGGPRRASAIDSPHAKVAVVHSVETEHTQGFRIAKFGVTVVDRLFRDGSYVTSTRAMAPPKVLESAVGERRMALVEEVHRLPGAVIMPWKDSELQQYGKVLAAEIPKEIPPERVYTVPRGGVVSRTMVTVCFCTAFAIFGSATGLLLPDTAGLSSAFSSAVTTATDIDTGTDEWEITTAIGQFGLDALAAMTVMAEKDIPGSTEHVLEVTFYGFWTELVVLDEANAQRVVYHASQDSSGNYDPDGVDVTRGTSNDSGARVRNSFPLSVVDPAVVVAAYDEITATLGVDQTGNDRVEISKEAPDAEPLIEVRATVVGGSGTYVAKLDGTLAPIFDIGDTAAALEQVDSVLPRAGIDATTPRIGSLCIPCSSDRIGLTVDPAVDGGDRQEFSMSSGTFPEVSIDESTTPTPDELFSFSQITAAQLDAIAVANAERVGAEPADIDSARFSITKETLPEADSDTPRILQVNVEFATMTDSDATYLPDGTFVATD</sequence>
<dbReference type="RefSeq" id="WP_330137087.1">
    <property type="nucleotide sequence ID" value="NZ_JAUTXY010000025.1"/>
</dbReference>